<organism evidence="3 4">
    <name type="scientific">Botryotinia narcissicola</name>
    <dbReference type="NCBI Taxonomy" id="278944"/>
    <lineage>
        <taxon>Eukaryota</taxon>
        <taxon>Fungi</taxon>
        <taxon>Dikarya</taxon>
        <taxon>Ascomycota</taxon>
        <taxon>Pezizomycotina</taxon>
        <taxon>Leotiomycetes</taxon>
        <taxon>Helotiales</taxon>
        <taxon>Sclerotiniaceae</taxon>
        <taxon>Botryotinia</taxon>
    </lineage>
</organism>
<keyword evidence="4" id="KW-1185">Reference proteome</keyword>
<evidence type="ECO:0000256" key="2">
    <source>
        <dbReference type="ARBA" id="ARBA00023242"/>
    </source>
</evidence>
<keyword evidence="2" id="KW-0539">Nucleus</keyword>
<evidence type="ECO:0000313" key="4">
    <source>
        <dbReference type="Proteomes" id="UP000297452"/>
    </source>
</evidence>
<dbReference type="OrthoDB" id="5386330at2759"/>
<dbReference type="InterPro" id="IPR021858">
    <property type="entry name" value="Fun_TF"/>
</dbReference>
<dbReference type="GO" id="GO:0005634">
    <property type="term" value="C:nucleus"/>
    <property type="evidence" value="ECO:0007669"/>
    <property type="project" value="UniProtKB-SubCell"/>
</dbReference>
<comment type="caution">
    <text evidence="3">The sequence shown here is derived from an EMBL/GenBank/DDBJ whole genome shotgun (WGS) entry which is preliminary data.</text>
</comment>
<dbReference type="GO" id="GO:0003700">
    <property type="term" value="F:DNA-binding transcription factor activity"/>
    <property type="evidence" value="ECO:0007669"/>
    <property type="project" value="TreeGrafter"/>
</dbReference>
<accession>A0A4Z1IWI0</accession>
<evidence type="ECO:0008006" key="5">
    <source>
        <dbReference type="Google" id="ProtNLM"/>
    </source>
</evidence>
<sequence length="350" mass="39887">MVCMTLSHRMSRSRDHPESKALAQKFYMYRGNAIRSLTVEFNMEDKCAADSVIAGALTLLLIDAQHGTLTWRCHLEGINKMIKLRGCFLELVRSKSLKHMLTTIWFVEVFGNTTCPVSSLAWTESHLDAVDFILEQCSAVISPFYLCPLPLVVEIININHLRMRGWKHDPSESEDLSKEAYEILRHVHDFSPEQWATSKPSSTREWVLIGTTYQIAMKLFCIHSLQSVSILLEIPSLRPLCTTYGQHLQELLTQALLFRHIKRFMIWPLILLGVEAIHGIAEMRAFVTTQLTELSYEVGTYGPLIANGVLESFWASGKTRWDDCFDKPYVFTMQIAVDNSQIITGRGETT</sequence>
<evidence type="ECO:0000256" key="1">
    <source>
        <dbReference type="ARBA" id="ARBA00004123"/>
    </source>
</evidence>
<proteinExistence type="predicted"/>
<dbReference type="AlphaFoldDB" id="A0A4Z1IWI0"/>
<comment type="subcellular location">
    <subcellularLocation>
        <location evidence="1">Nucleus</location>
    </subcellularLocation>
</comment>
<protein>
    <recommendedName>
        <fullName evidence="5">Transcription factor domain-containing protein</fullName>
    </recommendedName>
</protein>
<name>A0A4Z1IWI0_9HELO</name>
<evidence type="ECO:0000313" key="3">
    <source>
        <dbReference type="EMBL" id="TGO65839.1"/>
    </source>
</evidence>
<dbReference type="EMBL" id="PQXJ01000074">
    <property type="protein sequence ID" value="TGO65839.1"/>
    <property type="molecule type" value="Genomic_DNA"/>
</dbReference>
<dbReference type="GO" id="GO:0000976">
    <property type="term" value="F:transcription cis-regulatory region binding"/>
    <property type="evidence" value="ECO:0007669"/>
    <property type="project" value="TreeGrafter"/>
</dbReference>
<dbReference type="Proteomes" id="UP000297452">
    <property type="component" value="Unassembled WGS sequence"/>
</dbReference>
<gene>
    <name evidence="3" type="ORF">BOTNAR_0074g00120</name>
</gene>
<dbReference type="Pfam" id="PF11951">
    <property type="entry name" value="Fungal_trans_2"/>
    <property type="match status" value="1"/>
</dbReference>
<reference evidence="3 4" key="1">
    <citation type="submission" date="2017-12" db="EMBL/GenBank/DDBJ databases">
        <title>Comparative genomics of Botrytis spp.</title>
        <authorList>
            <person name="Valero-Jimenez C.A."/>
            <person name="Tapia P."/>
            <person name="Veloso J."/>
            <person name="Silva-Moreno E."/>
            <person name="Staats M."/>
            <person name="Valdes J.H."/>
            <person name="Van Kan J.A.L."/>
        </authorList>
    </citation>
    <scope>NUCLEOTIDE SEQUENCE [LARGE SCALE GENOMIC DNA]</scope>
    <source>
        <strain evidence="3 4">MUCL2120</strain>
    </source>
</reference>
<dbReference type="PANTHER" id="PTHR37534">
    <property type="entry name" value="TRANSCRIPTIONAL ACTIVATOR PROTEIN UGA3"/>
    <property type="match status" value="1"/>
</dbReference>
<dbReference type="PANTHER" id="PTHR37534:SF48">
    <property type="entry name" value="FINGER DOMAIN PROTEIN, PUTATIVE-RELATED"/>
    <property type="match status" value="1"/>
</dbReference>
<dbReference type="GO" id="GO:0045944">
    <property type="term" value="P:positive regulation of transcription by RNA polymerase II"/>
    <property type="evidence" value="ECO:0007669"/>
    <property type="project" value="TreeGrafter"/>
</dbReference>